<keyword evidence="1" id="KW-0648">Protein biosynthesis</keyword>
<keyword evidence="1" id="KW-0694">RNA-binding</keyword>
<dbReference type="SUPFAM" id="SSF55418">
    <property type="entry name" value="eIF4e-like"/>
    <property type="match status" value="1"/>
</dbReference>
<name>A0A2U7UEN9_9VIRU</name>
<evidence type="ECO:0000256" key="2">
    <source>
        <dbReference type="SAM" id="MobiDB-lite"/>
    </source>
</evidence>
<feature type="compositionally biased region" description="Basic and acidic residues" evidence="2">
    <location>
        <begin position="299"/>
        <end position="310"/>
    </location>
</feature>
<dbReference type="Pfam" id="PF01652">
    <property type="entry name" value="IF4E"/>
    <property type="match status" value="1"/>
</dbReference>
<dbReference type="InterPro" id="IPR023398">
    <property type="entry name" value="TIF_eIF4e-like"/>
</dbReference>
<dbReference type="EMBL" id="MG011691">
    <property type="protein sequence ID" value="AVK76928.1"/>
    <property type="molecule type" value="Genomic_DNA"/>
</dbReference>
<dbReference type="PANTHER" id="PTHR11960:SF73">
    <property type="entry name" value="TRANSLATION INITIATION FACTOR 4E, PUTATIVE-RELATED"/>
    <property type="match status" value="1"/>
</dbReference>
<dbReference type="PANTHER" id="PTHR11960">
    <property type="entry name" value="EUKARYOTIC TRANSLATION INITIATION FACTOR 4E RELATED"/>
    <property type="match status" value="1"/>
</dbReference>
<dbReference type="KEGG" id="vg:36841383"/>
<proteinExistence type="inferred from homology"/>
<comment type="similarity">
    <text evidence="1">Belongs to the eukaryotic initiation factor 4E family.</text>
</comment>
<accession>A0A2U7UEN9</accession>
<gene>
    <name evidence="3" type="ORF">pmac_cds_240</name>
</gene>
<dbReference type="RefSeq" id="YP_009480924.1">
    <property type="nucleotide sequence ID" value="NC_037665.1"/>
</dbReference>
<reference evidence="3" key="1">
    <citation type="journal article" date="2018" name="Nat. Commun.">
        <title>Diversity and evolution of the emerging Pandoraviridae family.</title>
        <authorList>
            <person name="Legendre M."/>
            <person name="Fabre E."/>
            <person name="Poirot O."/>
            <person name="Jeudy S."/>
            <person name="Lartigue A."/>
            <person name="Alempic J.M."/>
            <person name="Beucher L."/>
            <person name="Philippe N."/>
            <person name="Bertaux L."/>
            <person name="Christo-Foroux E."/>
            <person name="Labadie K."/>
            <person name="Coute Y."/>
            <person name="Abergel C."/>
            <person name="Claverie J.M."/>
        </authorList>
    </citation>
    <scope>NUCLEOTIDE SEQUENCE [LARGE SCALE GENOMIC DNA]</scope>
    <source>
        <strain evidence="3">Macleodensis</strain>
    </source>
</reference>
<organism evidence="3">
    <name type="scientific">Pandoravirus macleodensis</name>
    <dbReference type="NCBI Taxonomy" id="2107707"/>
    <lineage>
        <taxon>Viruses</taxon>
        <taxon>Pandoravirus</taxon>
    </lineage>
</organism>
<dbReference type="Proteomes" id="UP000249758">
    <property type="component" value="Segment"/>
</dbReference>
<feature type="region of interest" description="Disordered" evidence="2">
    <location>
        <begin position="260"/>
        <end position="317"/>
    </location>
</feature>
<keyword evidence="1 3" id="KW-0396">Initiation factor</keyword>
<protein>
    <submittedName>
        <fullName evidence="3">Eukaryotic translation initiation factor 4E</fullName>
    </submittedName>
</protein>
<dbReference type="GO" id="GO:0000340">
    <property type="term" value="F:RNA 7-methylguanosine cap binding"/>
    <property type="evidence" value="ECO:0007669"/>
    <property type="project" value="TreeGrafter"/>
</dbReference>
<dbReference type="Gene3D" id="3.30.760.10">
    <property type="entry name" value="RNA Cap, Translation Initiation Factor Eif4e"/>
    <property type="match status" value="1"/>
</dbReference>
<sequence length="317" mass="34853">MTTMTMSMISAMCDPDTISLWPMGGRMQPSPAPMSTVTQEQQQMTAAKSTATPQSIDTEAAPTVDDHCDTDAHQLHRRWAWWVHRPCYEGSSYAGTWEPMAKTHVSTVESFWRHQNNLPSPGALFGANRERVRNGDESAIEGISFFESGVLPEWEHVRNAMGASVVFKGTFGPRHASAVWERVVMALVGEQIGDDSERITGARMVDRISSMRVEVWLDDDDPQLADRVGRWFLAHAFDGVVAPGAVRDFFVSPHVQAKSAKGEGYRAAPHARRLPASATRRAPAPDGTPRSGRGSGGGDRTRGRPSHETRIASTRVF</sequence>
<evidence type="ECO:0000313" key="3">
    <source>
        <dbReference type="EMBL" id="AVK76928.1"/>
    </source>
</evidence>
<evidence type="ECO:0000256" key="1">
    <source>
        <dbReference type="RuleBase" id="RU004374"/>
    </source>
</evidence>
<dbReference type="GeneID" id="36841383"/>
<dbReference type="InterPro" id="IPR001040">
    <property type="entry name" value="TIF_eIF_4E"/>
</dbReference>